<dbReference type="EMBL" id="JXCQ01000002">
    <property type="protein sequence ID" value="KIR24323.1"/>
    <property type="molecule type" value="Genomic_DNA"/>
</dbReference>
<dbReference type="InterPro" id="IPR021327">
    <property type="entry name" value="DUF2934"/>
</dbReference>
<name>A0A0D0SR84_PSEFL</name>
<gene>
    <name evidence="2" type="ORF">PFLU3_02150</name>
</gene>
<evidence type="ECO:0000256" key="1">
    <source>
        <dbReference type="SAM" id="MobiDB-lite"/>
    </source>
</evidence>
<evidence type="ECO:0000313" key="3">
    <source>
        <dbReference type="Proteomes" id="UP000032210"/>
    </source>
</evidence>
<sequence>MDEETIRLTAYRIWEQQGKPDGQDFVHWLQAREELAPGQRDSSSGSAESSVTQPVPAQSKRQAAPSSTTRKARSKKLEA</sequence>
<comment type="caution">
    <text evidence="2">The sequence shown here is derived from an EMBL/GenBank/DDBJ whole genome shotgun (WGS) entry which is preliminary data.</text>
</comment>
<dbReference type="AlphaFoldDB" id="A0A0D0SR84"/>
<dbReference type="Proteomes" id="UP000032210">
    <property type="component" value="Unassembled WGS sequence"/>
</dbReference>
<feature type="compositionally biased region" description="Basic residues" evidence="1">
    <location>
        <begin position="70"/>
        <end position="79"/>
    </location>
</feature>
<protein>
    <recommendedName>
        <fullName evidence="4">DUF2934 domain-containing protein</fullName>
    </recommendedName>
</protein>
<accession>A0A0D0SR84</accession>
<organism evidence="2 3">
    <name type="scientific">Pseudomonas fluorescens</name>
    <dbReference type="NCBI Taxonomy" id="294"/>
    <lineage>
        <taxon>Bacteria</taxon>
        <taxon>Pseudomonadati</taxon>
        <taxon>Pseudomonadota</taxon>
        <taxon>Gammaproteobacteria</taxon>
        <taxon>Pseudomonadales</taxon>
        <taxon>Pseudomonadaceae</taxon>
        <taxon>Pseudomonas</taxon>
    </lineage>
</organism>
<dbReference type="RefSeq" id="WP_080888981.1">
    <property type="nucleotide sequence ID" value="NZ_JXCQ01000002.1"/>
</dbReference>
<evidence type="ECO:0008006" key="4">
    <source>
        <dbReference type="Google" id="ProtNLM"/>
    </source>
</evidence>
<proteinExistence type="predicted"/>
<reference evidence="2 3" key="1">
    <citation type="submission" date="2015-01" db="EMBL/GenBank/DDBJ databases">
        <title>Genome sequence of the beneficial rhizobacterium Pseudomonas fluorescens 2-79.</title>
        <authorList>
            <person name="Thuermer A."/>
            <person name="Daniel R."/>
        </authorList>
    </citation>
    <scope>NUCLEOTIDE SEQUENCE [LARGE SCALE GENOMIC DNA]</scope>
    <source>
        <strain evidence="2 3">2-79</strain>
    </source>
</reference>
<dbReference type="Pfam" id="PF11154">
    <property type="entry name" value="DUF2934"/>
    <property type="match status" value="1"/>
</dbReference>
<feature type="region of interest" description="Disordered" evidence="1">
    <location>
        <begin position="33"/>
        <end position="79"/>
    </location>
</feature>
<evidence type="ECO:0000313" key="2">
    <source>
        <dbReference type="EMBL" id="KIR24323.1"/>
    </source>
</evidence>
<feature type="compositionally biased region" description="Polar residues" evidence="1">
    <location>
        <begin position="40"/>
        <end position="69"/>
    </location>
</feature>
<dbReference type="PATRIC" id="fig|294.125.peg.220"/>